<dbReference type="RefSeq" id="WP_124147385.1">
    <property type="nucleotide sequence ID" value="NZ_CAWOKI010000258.1"/>
</dbReference>
<reference evidence="1 2" key="1">
    <citation type="journal article" date="2018" name="ACS Chem. Biol.">
        <title>Ketoreductase domain dysfunction expands chemodiversity: malyngamide biosynthesis in the cyanobacterium Okeania hirsuta.</title>
        <authorList>
            <person name="Moss N.A."/>
            <person name="Leao T."/>
            <person name="Rankin M."/>
            <person name="McCullough T.M."/>
            <person name="Qu P."/>
            <person name="Korobeynikov A."/>
            <person name="Smith J.L."/>
            <person name="Gerwick L."/>
            <person name="Gerwick W.H."/>
        </authorList>
    </citation>
    <scope>NUCLEOTIDE SEQUENCE [LARGE SCALE GENOMIC DNA]</scope>
    <source>
        <strain evidence="1 2">PAB10Feb10-1</strain>
    </source>
</reference>
<sequence>MDNLNLYRDIIEKILQEHANIPYAYGEIEEYLIIDKERNHFLLLDVGWQQKRRVHGCITHIQIINGKIWVQRDGIEDGITPELVEAGIPKSDIVLGFHPSDVRHHTGYAIA</sequence>
<protein>
    <submittedName>
        <fullName evidence="1">XisI protein</fullName>
    </submittedName>
</protein>
<organism evidence="1 2">
    <name type="scientific">Okeania hirsuta</name>
    <dbReference type="NCBI Taxonomy" id="1458930"/>
    <lineage>
        <taxon>Bacteria</taxon>
        <taxon>Bacillati</taxon>
        <taxon>Cyanobacteriota</taxon>
        <taxon>Cyanophyceae</taxon>
        <taxon>Oscillatoriophycideae</taxon>
        <taxon>Oscillatoriales</taxon>
        <taxon>Microcoleaceae</taxon>
        <taxon>Okeania</taxon>
    </lineage>
</organism>
<dbReference type="OrthoDB" id="467081at2"/>
<dbReference type="SUPFAM" id="SSF143847">
    <property type="entry name" value="XisI-like"/>
    <property type="match status" value="1"/>
</dbReference>
<dbReference type="InterPro" id="IPR035943">
    <property type="entry name" value="XisI-like_sf"/>
</dbReference>
<name>A0A3N6MZY4_9CYAN</name>
<dbReference type="AlphaFoldDB" id="A0A3N6MZY4"/>
<dbReference type="EMBL" id="RCBY01000182">
    <property type="protein sequence ID" value="RQH30146.1"/>
    <property type="molecule type" value="Genomic_DNA"/>
</dbReference>
<dbReference type="Pfam" id="PF08869">
    <property type="entry name" value="XisI"/>
    <property type="match status" value="1"/>
</dbReference>
<dbReference type="Proteomes" id="UP000269154">
    <property type="component" value="Unassembled WGS sequence"/>
</dbReference>
<dbReference type="InterPro" id="IPR014968">
    <property type="entry name" value="XisI"/>
</dbReference>
<evidence type="ECO:0000313" key="2">
    <source>
        <dbReference type="Proteomes" id="UP000269154"/>
    </source>
</evidence>
<proteinExistence type="predicted"/>
<accession>A0A3N6MZY4</accession>
<keyword evidence="2" id="KW-1185">Reference proteome</keyword>
<dbReference type="CDD" id="cd16382">
    <property type="entry name" value="XisI-like"/>
    <property type="match status" value="1"/>
</dbReference>
<dbReference type="Gene3D" id="3.30.310.110">
    <property type="entry name" value="XisI-like"/>
    <property type="match status" value="1"/>
</dbReference>
<comment type="caution">
    <text evidence="1">The sequence shown here is derived from an EMBL/GenBank/DDBJ whole genome shotgun (WGS) entry which is preliminary data.</text>
</comment>
<gene>
    <name evidence="1" type="ORF">D5R40_24130</name>
</gene>
<evidence type="ECO:0000313" key="1">
    <source>
        <dbReference type="EMBL" id="RQH30146.1"/>
    </source>
</evidence>